<reference evidence="1" key="2">
    <citation type="journal article" date="2021" name="PeerJ">
        <title>Extensive microbial diversity within the chicken gut microbiome revealed by metagenomics and culture.</title>
        <authorList>
            <person name="Gilroy R."/>
            <person name="Ravi A."/>
            <person name="Getino M."/>
            <person name="Pursley I."/>
            <person name="Horton D.L."/>
            <person name="Alikhan N.F."/>
            <person name="Baker D."/>
            <person name="Gharbi K."/>
            <person name="Hall N."/>
            <person name="Watson M."/>
            <person name="Adriaenssens E.M."/>
            <person name="Foster-Nyarko E."/>
            <person name="Jarju S."/>
            <person name="Secka A."/>
            <person name="Antonio M."/>
            <person name="Oren A."/>
            <person name="Chaudhuri R.R."/>
            <person name="La Ragione R."/>
            <person name="Hildebrand F."/>
            <person name="Pallen M.J."/>
        </authorList>
    </citation>
    <scope>NUCLEOTIDE SEQUENCE</scope>
    <source>
        <strain evidence="1">11300</strain>
    </source>
</reference>
<dbReference type="GO" id="GO:0006261">
    <property type="term" value="P:DNA-templated DNA replication"/>
    <property type="evidence" value="ECO:0007669"/>
    <property type="project" value="TreeGrafter"/>
</dbReference>
<dbReference type="SUPFAM" id="SSF52540">
    <property type="entry name" value="P-loop containing nucleoside triphosphate hydrolases"/>
    <property type="match status" value="1"/>
</dbReference>
<protein>
    <recommendedName>
        <fullName evidence="3">DNA polymerase III subunit delta</fullName>
    </recommendedName>
</protein>
<dbReference type="AlphaFoldDB" id="A0A9D1I666"/>
<name>A0A9D1I666_9FIRM</name>
<comment type="caution">
    <text evidence="1">The sequence shown here is derived from an EMBL/GenBank/DDBJ whole genome shotgun (WGS) entry which is preliminary data.</text>
</comment>
<evidence type="ECO:0008006" key="3">
    <source>
        <dbReference type="Google" id="ProtNLM"/>
    </source>
</evidence>
<dbReference type="PANTHER" id="PTHR11669:SF8">
    <property type="entry name" value="DNA POLYMERASE III SUBUNIT DELTA"/>
    <property type="match status" value="1"/>
</dbReference>
<dbReference type="InterPro" id="IPR027417">
    <property type="entry name" value="P-loop_NTPase"/>
</dbReference>
<dbReference type="PANTHER" id="PTHR11669">
    <property type="entry name" value="REPLICATION FACTOR C / DNA POLYMERASE III GAMMA-TAU SUBUNIT"/>
    <property type="match status" value="1"/>
</dbReference>
<evidence type="ECO:0000313" key="2">
    <source>
        <dbReference type="Proteomes" id="UP000824091"/>
    </source>
</evidence>
<dbReference type="Proteomes" id="UP000824091">
    <property type="component" value="Unassembled WGS sequence"/>
</dbReference>
<dbReference type="Gene3D" id="3.40.50.300">
    <property type="entry name" value="P-loop containing nucleotide triphosphate hydrolases"/>
    <property type="match status" value="1"/>
</dbReference>
<evidence type="ECO:0000313" key="1">
    <source>
        <dbReference type="EMBL" id="HIU27933.1"/>
    </source>
</evidence>
<proteinExistence type="predicted"/>
<gene>
    <name evidence="1" type="ORF">IAD16_06110</name>
</gene>
<dbReference type="InterPro" id="IPR050238">
    <property type="entry name" value="DNA_Rep/Repair_Clamp_Loader"/>
</dbReference>
<dbReference type="Pfam" id="PF13177">
    <property type="entry name" value="DNA_pol3_delta2"/>
    <property type="match status" value="1"/>
</dbReference>
<organism evidence="1 2">
    <name type="scientific">Candidatus Fimisoma avicola</name>
    <dbReference type="NCBI Taxonomy" id="2840826"/>
    <lineage>
        <taxon>Bacteria</taxon>
        <taxon>Bacillati</taxon>
        <taxon>Bacillota</taxon>
        <taxon>Clostridia</taxon>
        <taxon>Eubacteriales</taxon>
        <taxon>Candidatus Fimisoma</taxon>
    </lineage>
</organism>
<reference evidence="1" key="1">
    <citation type="submission" date="2020-10" db="EMBL/GenBank/DDBJ databases">
        <authorList>
            <person name="Gilroy R."/>
        </authorList>
    </citation>
    <scope>NUCLEOTIDE SEQUENCE</scope>
    <source>
        <strain evidence="1">11300</strain>
    </source>
</reference>
<sequence length="268" mass="30610">MSLDKFKANGRLVEKISRAIGSGKAFHAYIIEGDALSGKREFALEFCKALVCLDRPGIGCDTCVNCRKIDHGNCEDLHIVESDGISVKDEQISKLQSELKKKPLGSRNMAIIDDADTMTKRAQNRLLKTLEEPYEGTVIILLSDNRENLIDTIRSRCILYRLEPAAEDTQIGQGAEALFSAVMEKKNFFEKKDILSRYMKNREDAFTLLDGLERIYERLLTWEDSRRSRFHKDEIFRAVELIEEARRDLLAKVNYQYAVKNLILKIGG</sequence>
<dbReference type="EMBL" id="DVMO01000090">
    <property type="protein sequence ID" value="HIU27933.1"/>
    <property type="molecule type" value="Genomic_DNA"/>
</dbReference>
<accession>A0A9D1I666</accession>